<dbReference type="eggNOG" id="KOG0254">
    <property type="taxonomic scope" value="Eukaryota"/>
</dbReference>
<organism evidence="6 7">
    <name type="scientific">Thermothielavioides terrestris (strain ATCC 38088 / NRRL 8126)</name>
    <name type="common">Thielavia terrestris</name>
    <dbReference type="NCBI Taxonomy" id="578455"/>
    <lineage>
        <taxon>Eukaryota</taxon>
        <taxon>Fungi</taxon>
        <taxon>Dikarya</taxon>
        <taxon>Ascomycota</taxon>
        <taxon>Pezizomycotina</taxon>
        <taxon>Sordariomycetes</taxon>
        <taxon>Sordariomycetidae</taxon>
        <taxon>Sordariales</taxon>
        <taxon>Chaetomiaceae</taxon>
        <taxon>Thermothielavioides</taxon>
        <taxon>Thermothielavioides terrestris</taxon>
    </lineage>
</organism>
<evidence type="ECO:0000313" key="7">
    <source>
        <dbReference type="Proteomes" id="UP000008181"/>
    </source>
</evidence>
<dbReference type="InterPro" id="IPR020846">
    <property type="entry name" value="MFS_dom"/>
</dbReference>
<sequence>WAGTSYLLSCAVCQPFIAALSDVFGHREMLLVSALLFTLGTAECAPVAKSFPAFFVGRAIQAVGGRGVITLGQVIFAGIVPPRQRPKYYSLVLAAWALRSVLGPLVGGPLAEKTV</sequence>
<dbReference type="PANTHER" id="PTHR23501">
    <property type="entry name" value="MAJOR FACILITATOR SUPERFAMILY"/>
    <property type="match status" value="1"/>
</dbReference>
<feature type="domain" description="Major facilitator superfamily (MFS) profile" evidence="5">
    <location>
        <begin position="1"/>
        <end position="115"/>
    </location>
</feature>
<name>G2R8S3_THETT</name>
<dbReference type="GO" id="GO:0022857">
    <property type="term" value="F:transmembrane transporter activity"/>
    <property type="evidence" value="ECO:0007669"/>
    <property type="project" value="InterPro"/>
</dbReference>
<dbReference type="PANTHER" id="PTHR23501:SF94">
    <property type="entry name" value="MAJOR FACILITATOR SUPERFAMILY (MFS) PROFILE DOMAIN-CONTAINING PROTEIN"/>
    <property type="match status" value="1"/>
</dbReference>
<keyword evidence="7" id="KW-1185">Reference proteome</keyword>
<keyword evidence="2" id="KW-0812">Transmembrane</keyword>
<dbReference type="InterPro" id="IPR036259">
    <property type="entry name" value="MFS_trans_sf"/>
</dbReference>
<dbReference type="GO" id="GO:0005886">
    <property type="term" value="C:plasma membrane"/>
    <property type="evidence" value="ECO:0007669"/>
    <property type="project" value="TreeGrafter"/>
</dbReference>
<dbReference type="Pfam" id="PF07690">
    <property type="entry name" value="MFS_1"/>
    <property type="match status" value="1"/>
</dbReference>
<evidence type="ECO:0000256" key="4">
    <source>
        <dbReference type="ARBA" id="ARBA00023136"/>
    </source>
</evidence>
<accession>G2R8S3</accession>
<dbReference type="KEGG" id="ttt:THITE_2050087"/>
<evidence type="ECO:0000256" key="1">
    <source>
        <dbReference type="ARBA" id="ARBA00004141"/>
    </source>
</evidence>
<evidence type="ECO:0000259" key="5">
    <source>
        <dbReference type="PROSITE" id="PS50850"/>
    </source>
</evidence>
<dbReference type="InterPro" id="IPR011701">
    <property type="entry name" value="MFS"/>
</dbReference>
<proteinExistence type="predicted"/>
<dbReference type="HOGENOM" id="CLU_000960_10_8_1"/>
<evidence type="ECO:0000313" key="6">
    <source>
        <dbReference type="EMBL" id="AEO68289.1"/>
    </source>
</evidence>
<dbReference type="RefSeq" id="XP_003654625.1">
    <property type="nucleotide sequence ID" value="XM_003654577.1"/>
</dbReference>
<feature type="non-terminal residue" evidence="6">
    <location>
        <position position="1"/>
    </location>
</feature>
<dbReference type="Gene3D" id="1.20.1720.10">
    <property type="entry name" value="Multidrug resistance protein D"/>
    <property type="match status" value="1"/>
</dbReference>
<comment type="subcellular location">
    <subcellularLocation>
        <location evidence="1">Membrane</location>
        <topology evidence="1">Multi-pass membrane protein</topology>
    </subcellularLocation>
</comment>
<dbReference type="EMBL" id="CP003011">
    <property type="protein sequence ID" value="AEO68289.1"/>
    <property type="molecule type" value="Genomic_DNA"/>
</dbReference>
<keyword evidence="4" id="KW-0472">Membrane</keyword>
<dbReference type="Proteomes" id="UP000008181">
    <property type="component" value="Chromosome 3"/>
</dbReference>
<protein>
    <recommendedName>
        <fullName evidence="5">Major facilitator superfamily (MFS) profile domain-containing protein</fullName>
    </recommendedName>
</protein>
<dbReference type="PROSITE" id="PS50850">
    <property type="entry name" value="MFS"/>
    <property type="match status" value="1"/>
</dbReference>
<evidence type="ECO:0000256" key="3">
    <source>
        <dbReference type="ARBA" id="ARBA00022989"/>
    </source>
</evidence>
<gene>
    <name evidence="6" type="ORF">THITE_2050087</name>
</gene>
<reference evidence="6 7" key="1">
    <citation type="journal article" date="2011" name="Nat. Biotechnol.">
        <title>Comparative genomic analysis of the thermophilic biomass-degrading fungi Myceliophthora thermophila and Thielavia terrestris.</title>
        <authorList>
            <person name="Berka R.M."/>
            <person name="Grigoriev I.V."/>
            <person name="Otillar R."/>
            <person name="Salamov A."/>
            <person name="Grimwood J."/>
            <person name="Reid I."/>
            <person name="Ishmael N."/>
            <person name="John T."/>
            <person name="Darmond C."/>
            <person name="Moisan M.-C."/>
            <person name="Henrissat B."/>
            <person name="Coutinho P.M."/>
            <person name="Lombard V."/>
            <person name="Natvig D.O."/>
            <person name="Lindquist E."/>
            <person name="Schmutz J."/>
            <person name="Lucas S."/>
            <person name="Harris P."/>
            <person name="Powlowski J."/>
            <person name="Bellemare A."/>
            <person name="Taylor D."/>
            <person name="Butler G."/>
            <person name="de Vries R.P."/>
            <person name="Allijn I.E."/>
            <person name="van den Brink J."/>
            <person name="Ushinsky S."/>
            <person name="Storms R."/>
            <person name="Powell A.J."/>
            <person name="Paulsen I.T."/>
            <person name="Elbourne L.D.H."/>
            <person name="Baker S.E."/>
            <person name="Magnuson J."/>
            <person name="LaBoissiere S."/>
            <person name="Clutterbuck A.J."/>
            <person name="Martinez D."/>
            <person name="Wogulis M."/>
            <person name="de Leon A.L."/>
            <person name="Rey M.W."/>
            <person name="Tsang A."/>
        </authorList>
    </citation>
    <scope>NUCLEOTIDE SEQUENCE [LARGE SCALE GENOMIC DNA]</scope>
    <source>
        <strain evidence="7">ATCC 38088 / NRRL 8126</strain>
    </source>
</reference>
<dbReference type="AlphaFoldDB" id="G2R8S3"/>
<dbReference type="SUPFAM" id="SSF103473">
    <property type="entry name" value="MFS general substrate transporter"/>
    <property type="match status" value="1"/>
</dbReference>
<evidence type="ECO:0000256" key="2">
    <source>
        <dbReference type="ARBA" id="ARBA00022692"/>
    </source>
</evidence>
<keyword evidence="3" id="KW-1133">Transmembrane helix</keyword>
<dbReference type="OrthoDB" id="2351791at2759"/>
<dbReference type="GeneID" id="11518674"/>
<dbReference type="STRING" id="578455.G2R8S3"/>